<gene>
    <name evidence="2" type="ORF">ACGLYG10_0835</name>
</gene>
<dbReference type="Proteomes" id="UP000184291">
    <property type="component" value="Unassembled WGS sequence"/>
</dbReference>
<evidence type="ECO:0000313" key="2">
    <source>
        <dbReference type="EMBL" id="SHE24628.1"/>
    </source>
</evidence>
<accession>A0A1M4RXE0</accession>
<reference evidence="3" key="1">
    <citation type="submission" date="2016-09" db="EMBL/GenBank/DDBJ databases">
        <authorList>
            <person name="Strepis N."/>
        </authorList>
    </citation>
    <scope>NUCLEOTIDE SEQUENCE [LARGE SCALE GENOMIC DNA]</scope>
</reference>
<feature type="region of interest" description="Disordered" evidence="1">
    <location>
        <begin position="302"/>
        <end position="323"/>
    </location>
</feature>
<dbReference type="STRING" id="1892869.ACGLYG10_0835"/>
<proteinExistence type="predicted"/>
<dbReference type="OrthoDB" id="3254156at2"/>
<evidence type="ECO:0000313" key="3">
    <source>
        <dbReference type="Proteomes" id="UP000184291"/>
    </source>
</evidence>
<dbReference type="EMBL" id="FQTT01000007">
    <property type="protein sequence ID" value="SHE24628.1"/>
    <property type="molecule type" value="Genomic_DNA"/>
</dbReference>
<evidence type="ECO:0000256" key="1">
    <source>
        <dbReference type="SAM" id="MobiDB-lite"/>
    </source>
</evidence>
<dbReference type="RefSeq" id="WP_139240811.1">
    <property type="nucleotide sequence ID" value="NZ_FQTT01000007.1"/>
</dbReference>
<sequence>MFDLIGDDGVRRPFTGDIRDLRPGVIQDRLRIDQEEATRLGLGQIPDDLEDQYWDRRWYPVRPEDGEIDYECMTDQESQERDAENWRRNRLRHAQTEYVALEDQRGGTRLRRVPPRKPRWADEVLSPVKTPPTYSLRLRRGFSTSIRLDTGQASGTEIDADRWDYRIEGPEQQAWIVGLFRTTNPADQTTFVLEYYGRAWAAARTDGVPWPTDLNAMEIRLPALWLPVTLTPLPAVPTDPGSPITVPSAEPVPARVATDHALFGPWWRDGDPILPYRPQPWIKPAPNRRYYRQSEGIAAKFTFRRMQERQQSESGPDQEDTSQ</sequence>
<protein>
    <submittedName>
        <fullName evidence="2">Uncharacterized protein</fullName>
    </submittedName>
</protein>
<dbReference type="AlphaFoldDB" id="A0A1M4RXE0"/>
<keyword evidence="3" id="KW-1185">Reference proteome</keyword>
<name>A0A1M4RXE0_9ACTO</name>
<organism evidence="2 3">
    <name type="scientific">Actinomyces glycerinitolerans</name>
    <dbReference type="NCBI Taxonomy" id="1892869"/>
    <lineage>
        <taxon>Bacteria</taxon>
        <taxon>Bacillati</taxon>
        <taxon>Actinomycetota</taxon>
        <taxon>Actinomycetes</taxon>
        <taxon>Actinomycetales</taxon>
        <taxon>Actinomycetaceae</taxon>
        <taxon>Actinomyces</taxon>
    </lineage>
</organism>